<dbReference type="RefSeq" id="YP_009693742.1">
    <property type="nucleotide sequence ID" value="NC_044740.1"/>
</dbReference>
<protein>
    <submittedName>
        <fullName evidence="2">Uncharacterized protein</fullName>
    </submittedName>
</protein>
<organism evidence="2">
    <name type="scientific">Inonotus obliquus</name>
    <dbReference type="NCBI Taxonomy" id="167356"/>
    <lineage>
        <taxon>Eukaryota</taxon>
        <taxon>Fungi</taxon>
        <taxon>Dikarya</taxon>
        <taxon>Basidiomycota</taxon>
        <taxon>Agaricomycotina</taxon>
        <taxon>Agaricomycetes</taxon>
        <taxon>Hymenochaetales</taxon>
        <taxon>Hymenochaetaceae</taxon>
        <taxon>Inonotus</taxon>
    </lineage>
</organism>
<feature type="compositionally biased region" description="Low complexity" evidence="1">
    <location>
        <begin position="161"/>
        <end position="193"/>
    </location>
</feature>
<gene>
    <name evidence="2" type="primary">orf237</name>
</gene>
<name>A0A5A4UBF2_9AGAM</name>
<dbReference type="GeneID" id="41799549"/>
<geneLocation type="mitochondrion" evidence="2"/>
<accession>A0A5A4UBF2</accession>
<feature type="compositionally biased region" description="Acidic residues" evidence="1">
    <location>
        <begin position="225"/>
        <end position="237"/>
    </location>
</feature>
<reference evidence="2" key="1">
    <citation type="submission" date="2019-08" db="EMBL/GenBank/DDBJ databases">
        <title>The complete mitochondrial genome sequence of the medicinal mushroom, Inonotus obliquus.</title>
        <authorList>
            <person name="Agnestisia R."/>
            <person name="Ono A."/>
            <person name="Nakamura L."/>
            <person name="Chino R."/>
            <person name="Aiso H."/>
            <person name="Nezu I."/>
            <person name="Ishiguri H."/>
            <person name="Yokota S."/>
            <person name="Suzuki T."/>
        </authorList>
    </citation>
    <scope>NUCLEOTIDE SEQUENCE</scope>
    <source>
        <strain evidence="2">NBRC113408</strain>
    </source>
</reference>
<feature type="region of interest" description="Disordered" evidence="1">
    <location>
        <begin position="211"/>
        <end position="237"/>
    </location>
</feature>
<evidence type="ECO:0000256" key="1">
    <source>
        <dbReference type="SAM" id="MobiDB-lite"/>
    </source>
</evidence>
<feature type="compositionally biased region" description="Low complexity" evidence="1">
    <location>
        <begin position="211"/>
        <end position="224"/>
    </location>
</feature>
<dbReference type="EMBL" id="LC497415">
    <property type="protein sequence ID" value="BBN21268.1"/>
    <property type="molecule type" value="Genomic_DNA"/>
</dbReference>
<evidence type="ECO:0000313" key="2">
    <source>
        <dbReference type="EMBL" id="BBN21268.1"/>
    </source>
</evidence>
<keyword evidence="2" id="KW-0496">Mitochondrion</keyword>
<feature type="region of interest" description="Disordered" evidence="1">
    <location>
        <begin position="156"/>
        <end position="193"/>
    </location>
</feature>
<sequence>MVKLLNVNSLNRNKKIKFISKFSTKTASTLFTQKPHFKQIARKNKLTNKKSYGFCLMLSFMANKEMFVINGTRAFHSSAVVNFKTPNFIKNILSRNDSPSISASTASSTSDSENGSKAINFWVSFVGLFSNNLADKIAYNRINKRRVNEWRNDVAEAQEENNQSSSNNNSNSNNNNNNNNNVNYNNSNIISNNTNNNNNIDNINNNNNYNINNTNSHIDSSSDYNDSDSDSGGDFGE</sequence>
<dbReference type="AlphaFoldDB" id="A0A5A4UBF2"/>
<proteinExistence type="predicted"/>